<sequence>MAIGVIVMVSIFTMIILTISVLISILLYNSLMKKLNKSSVKLNDFEVVYKFVIPIILSFVVMKYSIDFIINIGFSSKSFIPYALGSIILALFFIIYEISLSFLLKFLNKGN</sequence>
<name>C9RF50_METVM</name>
<dbReference type="HOGENOM" id="CLU_2230420_0_0_2"/>
<keyword evidence="1" id="KW-0472">Membrane</keyword>
<gene>
    <name evidence="2" type="ordered locus">Metvu_0335</name>
</gene>
<organism evidence="2 3">
    <name type="scientific">Methanocaldococcus vulcanius (strain ATCC 700851 / DSM 12094 / M7)</name>
    <name type="common">Methanococcus vulcanius</name>
    <dbReference type="NCBI Taxonomy" id="579137"/>
    <lineage>
        <taxon>Archaea</taxon>
        <taxon>Methanobacteriati</taxon>
        <taxon>Methanobacteriota</taxon>
        <taxon>Methanomada group</taxon>
        <taxon>Methanococci</taxon>
        <taxon>Methanococcales</taxon>
        <taxon>Methanocaldococcaceae</taxon>
        <taxon>Methanocaldococcus</taxon>
    </lineage>
</organism>
<dbReference type="KEGG" id="mvu:Metvu_0335"/>
<keyword evidence="3" id="KW-1185">Reference proteome</keyword>
<feature type="transmembrane region" description="Helical" evidence="1">
    <location>
        <begin position="48"/>
        <end position="74"/>
    </location>
</feature>
<evidence type="ECO:0000313" key="2">
    <source>
        <dbReference type="EMBL" id="ACX72202.1"/>
    </source>
</evidence>
<reference evidence="2" key="1">
    <citation type="submission" date="2009-10" db="EMBL/GenBank/DDBJ databases">
        <title>Complete sequence of chromosome of Methanocaldococcus vulcanius M7.</title>
        <authorList>
            <consortium name="US DOE Joint Genome Institute"/>
            <person name="Lucas S."/>
            <person name="Copeland A."/>
            <person name="Lapidus A."/>
            <person name="Glavina del Rio T."/>
            <person name="Dalin E."/>
            <person name="Tice H."/>
            <person name="Bruce D."/>
            <person name="Goodwin L."/>
            <person name="Pitluck S."/>
            <person name="Lcollab F.I."/>
            <person name="Brettin T."/>
            <person name="Detter J.C."/>
            <person name="Han C."/>
            <person name="Tapia R."/>
            <person name="Kuske C.R."/>
            <person name="Schmutz J."/>
            <person name="Larimer F."/>
            <person name="Land M."/>
            <person name="Hauser L."/>
            <person name="Kyrpides N."/>
            <person name="Ovchinikova G."/>
            <person name="Sieprawska-Lupa M."/>
            <person name="Whitman W.B."/>
            <person name="Woyke T."/>
        </authorList>
    </citation>
    <scope>NUCLEOTIDE SEQUENCE [LARGE SCALE GENOMIC DNA]</scope>
    <source>
        <strain evidence="2">M7</strain>
    </source>
</reference>
<dbReference type="EMBL" id="CP001787">
    <property type="protein sequence ID" value="ACX72202.1"/>
    <property type="molecule type" value="Genomic_DNA"/>
</dbReference>
<keyword evidence="1" id="KW-1133">Transmembrane helix</keyword>
<dbReference type="AlphaFoldDB" id="C9RF50"/>
<evidence type="ECO:0000313" key="3">
    <source>
        <dbReference type="Proteomes" id="UP000002063"/>
    </source>
</evidence>
<evidence type="ECO:0000256" key="1">
    <source>
        <dbReference type="SAM" id="Phobius"/>
    </source>
</evidence>
<accession>C9RF50</accession>
<dbReference type="Proteomes" id="UP000002063">
    <property type="component" value="Chromosome"/>
</dbReference>
<feature type="transmembrane region" description="Helical" evidence="1">
    <location>
        <begin position="6"/>
        <end position="28"/>
    </location>
</feature>
<dbReference type="eggNOG" id="arCOG10305">
    <property type="taxonomic scope" value="Archaea"/>
</dbReference>
<keyword evidence="1" id="KW-0812">Transmembrane</keyword>
<feature type="transmembrane region" description="Helical" evidence="1">
    <location>
        <begin position="80"/>
        <end position="104"/>
    </location>
</feature>
<proteinExistence type="predicted"/>
<protein>
    <submittedName>
        <fullName evidence="2">Uncharacterized protein</fullName>
    </submittedName>
</protein>